<dbReference type="Proteomes" id="UP000605427">
    <property type="component" value="Unassembled WGS sequence"/>
</dbReference>
<reference evidence="10" key="1">
    <citation type="journal article" date="2019" name="Int. J. Syst. Evol. Microbiol.">
        <title>The Global Catalogue of Microorganisms (GCM) 10K type strain sequencing project: providing services to taxonomists for standard genome sequencing and annotation.</title>
        <authorList>
            <consortium name="The Broad Institute Genomics Platform"/>
            <consortium name="The Broad Institute Genome Sequencing Center for Infectious Disease"/>
            <person name="Wu L."/>
            <person name="Ma J."/>
        </authorList>
    </citation>
    <scope>NUCLEOTIDE SEQUENCE [LARGE SCALE GENOMIC DNA]</scope>
    <source>
        <strain evidence="10">CCM 8702</strain>
    </source>
</reference>
<keyword evidence="6 8" id="KW-1133">Transmembrane helix</keyword>
<evidence type="ECO:0000256" key="2">
    <source>
        <dbReference type="ARBA" id="ARBA00010110"/>
    </source>
</evidence>
<evidence type="ECO:0000256" key="1">
    <source>
        <dbReference type="ARBA" id="ARBA00004651"/>
    </source>
</evidence>
<dbReference type="Pfam" id="PF01758">
    <property type="entry name" value="SBF"/>
    <property type="match status" value="1"/>
</dbReference>
<dbReference type="EMBL" id="BMDD01000003">
    <property type="protein sequence ID" value="GGH79425.1"/>
    <property type="molecule type" value="Genomic_DNA"/>
</dbReference>
<dbReference type="RefSeq" id="WP_172244082.1">
    <property type="nucleotide sequence ID" value="NZ_BMDD01000003.1"/>
</dbReference>
<feature type="transmembrane region" description="Helical" evidence="8">
    <location>
        <begin position="98"/>
        <end position="120"/>
    </location>
</feature>
<dbReference type="InterPro" id="IPR002657">
    <property type="entry name" value="BilAc:Na_symport/Acr3"/>
</dbReference>
<feature type="transmembrane region" description="Helical" evidence="8">
    <location>
        <begin position="12"/>
        <end position="32"/>
    </location>
</feature>
<keyword evidence="7 8" id="KW-0472">Membrane</keyword>
<dbReference type="PANTHER" id="PTHR43057">
    <property type="entry name" value="ARSENITE EFFLUX TRANSPORTER"/>
    <property type="match status" value="1"/>
</dbReference>
<protein>
    <submittedName>
        <fullName evidence="9">Arsenic resistance protein</fullName>
    </submittedName>
</protein>
<dbReference type="InterPro" id="IPR038770">
    <property type="entry name" value="Na+/solute_symporter_sf"/>
</dbReference>
<dbReference type="Gene3D" id="1.20.1530.20">
    <property type="match status" value="1"/>
</dbReference>
<evidence type="ECO:0000256" key="8">
    <source>
        <dbReference type="SAM" id="Phobius"/>
    </source>
</evidence>
<gene>
    <name evidence="9" type="ORF">GCM10007362_26200</name>
</gene>
<evidence type="ECO:0000256" key="4">
    <source>
        <dbReference type="ARBA" id="ARBA00022475"/>
    </source>
</evidence>
<feature type="transmembrane region" description="Helical" evidence="8">
    <location>
        <begin position="127"/>
        <end position="147"/>
    </location>
</feature>
<feature type="transmembrane region" description="Helical" evidence="8">
    <location>
        <begin position="38"/>
        <end position="58"/>
    </location>
</feature>
<evidence type="ECO:0000256" key="6">
    <source>
        <dbReference type="ARBA" id="ARBA00022989"/>
    </source>
</evidence>
<comment type="similarity">
    <text evidence="2">Belongs to the arsenical resistance-3 (ACR3) (TC 2.A.59) family.</text>
</comment>
<accession>A0ABQ1ZXG4</accession>
<feature type="transmembrane region" description="Helical" evidence="8">
    <location>
        <begin position="220"/>
        <end position="242"/>
    </location>
</feature>
<evidence type="ECO:0000256" key="3">
    <source>
        <dbReference type="ARBA" id="ARBA00022448"/>
    </source>
</evidence>
<feature type="transmembrane region" description="Helical" evidence="8">
    <location>
        <begin position="167"/>
        <end position="186"/>
    </location>
</feature>
<keyword evidence="3" id="KW-0813">Transport</keyword>
<organism evidence="9 10">
    <name type="scientific">Saccharibacillus endophyticus</name>
    <dbReference type="NCBI Taxonomy" id="2060666"/>
    <lineage>
        <taxon>Bacteria</taxon>
        <taxon>Bacillati</taxon>
        <taxon>Bacillota</taxon>
        <taxon>Bacilli</taxon>
        <taxon>Bacillales</taxon>
        <taxon>Paenibacillaceae</taxon>
        <taxon>Saccharibacillus</taxon>
    </lineage>
</organism>
<comment type="caution">
    <text evidence="9">The sequence shown here is derived from an EMBL/GenBank/DDBJ whole genome shotgun (WGS) entry which is preliminary data.</text>
</comment>
<keyword evidence="4" id="KW-1003">Cell membrane</keyword>
<evidence type="ECO:0000313" key="10">
    <source>
        <dbReference type="Proteomes" id="UP000605427"/>
    </source>
</evidence>
<sequence length="349" mass="36845">MEKREKLERNQIAVYAAALIVGIAAGLLSEPFGKGIEAWISPLLAVLLYGMFTMIPFLELRRALANGRFIAALLLTNFVFVPSVVWGLLKLFPQPEAVTVGVCLVLLTPCIDYVIVFAAMGKGDGKSMAAATPVLFIAQIIMLPIYLRLFAGGQAAALMEVGPFVEAFLTLIALPLAAAVLTQLWAKTGAAHVGAGQAGASESAARQSGSANIGTRVLEAAAWIPVPLMALVLIAVSASQIGRIASDPLPVLRVLPIYVLFLLLMPPLARLAGRLLRLDAGHGRALIFSSFTRNSLVVLPLALALPGEAADVAAAVIVAQTLTELVGELAYVRAVPKLLWRDKGRSVDT</sequence>
<comment type="subcellular location">
    <subcellularLocation>
        <location evidence="1">Cell membrane</location>
        <topology evidence="1">Multi-pass membrane protein</topology>
    </subcellularLocation>
</comment>
<dbReference type="PANTHER" id="PTHR43057:SF1">
    <property type="entry name" value="ARSENICAL-RESISTANCE PROTEIN 3"/>
    <property type="match status" value="1"/>
</dbReference>
<evidence type="ECO:0000256" key="5">
    <source>
        <dbReference type="ARBA" id="ARBA00022692"/>
    </source>
</evidence>
<feature type="transmembrane region" description="Helical" evidence="8">
    <location>
        <begin position="70"/>
        <end position="92"/>
    </location>
</feature>
<proteinExistence type="inferred from homology"/>
<dbReference type="InterPro" id="IPR004706">
    <property type="entry name" value="Arsenical-R_Acr3"/>
</dbReference>
<name>A0ABQ1ZXG4_9BACL</name>
<keyword evidence="10" id="KW-1185">Reference proteome</keyword>
<evidence type="ECO:0000313" key="9">
    <source>
        <dbReference type="EMBL" id="GGH79425.1"/>
    </source>
</evidence>
<keyword evidence="5 8" id="KW-0812">Transmembrane</keyword>
<feature type="transmembrane region" description="Helical" evidence="8">
    <location>
        <begin position="254"/>
        <end position="273"/>
    </location>
</feature>
<evidence type="ECO:0000256" key="7">
    <source>
        <dbReference type="ARBA" id="ARBA00023136"/>
    </source>
</evidence>